<gene>
    <name evidence="1" type="ORF">ILEXP_LOCUS18679</name>
</gene>
<dbReference type="AlphaFoldDB" id="A0ABC8S668"/>
<protein>
    <submittedName>
        <fullName evidence="1">Uncharacterized protein</fullName>
    </submittedName>
</protein>
<dbReference type="EMBL" id="CAUOFW020002047">
    <property type="protein sequence ID" value="CAK9150523.1"/>
    <property type="molecule type" value="Genomic_DNA"/>
</dbReference>
<dbReference type="InterPro" id="IPR008586">
    <property type="entry name" value="DUF868_pln"/>
</dbReference>
<keyword evidence="2" id="KW-1185">Reference proteome</keyword>
<reference evidence="1 2" key="1">
    <citation type="submission" date="2024-02" db="EMBL/GenBank/DDBJ databases">
        <authorList>
            <person name="Vignale AGUSTIN F."/>
            <person name="Sosa J E."/>
            <person name="Modenutti C."/>
        </authorList>
    </citation>
    <scope>NUCLEOTIDE SEQUENCE [LARGE SCALE GENOMIC DNA]</scope>
</reference>
<accession>A0ABC8S668</accession>
<organism evidence="1 2">
    <name type="scientific">Ilex paraguariensis</name>
    <name type="common">yerba mate</name>
    <dbReference type="NCBI Taxonomy" id="185542"/>
    <lineage>
        <taxon>Eukaryota</taxon>
        <taxon>Viridiplantae</taxon>
        <taxon>Streptophyta</taxon>
        <taxon>Embryophyta</taxon>
        <taxon>Tracheophyta</taxon>
        <taxon>Spermatophyta</taxon>
        <taxon>Magnoliopsida</taxon>
        <taxon>eudicotyledons</taxon>
        <taxon>Gunneridae</taxon>
        <taxon>Pentapetalae</taxon>
        <taxon>asterids</taxon>
        <taxon>campanulids</taxon>
        <taxon>Aquifoliales</taxon>
        <taxon>Aquifoliaceae</taxon>
        <taxon>Ilex</taxon>
    </lineage>
</organism>
<name>A0ABC8S668_9AQUA</name>
<sequence length="212" mass="24266">MVIHQPLVGRRKAANHSFDNSKFEIIWDFSAAKYSAGPEPIVGYFVLIMVDSELGLALGDMSEEASAKKLKLGTKIAKFSLVSRQENILGKALYSTKAQFCDNGAVHEILIRCRGENEGQKHPALSVCIDKKTVILVKRLQWNFRGNQTIFVDGLMVDLMWDVHDWFFNSALGYTVFMFRTRSGMDSRWWWQEQVMQKDQEKVEFSFACKSP</sequence>
<dbReference type="Proteomes" id="UP001642360">
    <property type="component" value="Unassembled WGS sequence"/>
</dbReference>
<evidence type="ECO:0000313" key="1">
    <source>
        <dbReference type="EMBL" id="CAK9150523.1"/>
    </source>
</evidence>
<evidence type="ECO:0000313" key="2">
    <source>
        <dbReference type="Proteomes" id="UP001642360"/>
    </source>
</evidence>
<comment type="caution">
    <text evidence="1">The sequence shown here is derived from an EMBL/GenBank/DDBJ whole genome shotgun (WGS) entry which is preliminary data.</text>
</comment>
<dbReference type="PANTHER" id="PTHR31972">
    <property type="entry name" value="EXPRESSED PROTEIN"/>
    <property type="match status" value="1"/>
</dbReference>
<proteinExistence type="predicted"/>
<dbReference type="Pfam" id="PF05910">
    <property type="entry name" value="DUF868"/>
    <property type="match status" value="1"/>
</dbReference>
<dbReference type="PANTHER" id="PTHR31972:SF48">
    <property type="entry name" value="OS04G0407500 PROTEIN"/>
    <property type="match status" value="1"/>
</dbReference>